<evidence type="ECO:0000313" key="1">
    <source>
        <dbReference type="EMBL" id="NEA85420.1"/>
    </source>
</evidence>
<reference evidence="1" key="1">
    <citation type="submission" date="2020-01" db="EMBL/GenBank/DDBJ databases">
        <title>Insect and environment-associated Actinomycetes.</title>
        <authorList>
            <person name="Currrie C."/>
            <person name="Chevrette M."/>
            <person name="Carlson C."/>
            <person name="Stubbendieck R."/>
            <person name="Wendt-Pienkowski E."/>
        </authorList>
    </citation>
    <scope>NUCLEOTIDE SEQUENCE</scope>
    <source>
        <strain evidence="1">SID14436</strain>
    </source>
</reference>
<accession>A0A6G3QQF8</accession>
<feature type="non-terminal residue" evidence="1">
    <location>
        <position position="1"/>
    </location>
</feature>
<name>A0A6G3QQF8_9ACTN</name>
<dbReference type="EMBL" id="JAAGMD010000137">
    <property type="protein sequence ID" value="NEA85420.1"/>
    <property type="molecule type" value="Genomic_DNA"/>
</dbReference>
<organism evidence="1">
    <name type="scientific">Streptomyces sp. SID14436</name>
    <dbReference type="NCBI Taxonomy" id="2706070"/>
    <lineage>
        <taxon>Bacteria</taxon>
        <taxon>Bacillati</taxon>
        <taxon>Actinomycetota</taxon>
        <taxon>Actinomycetes</taxon>
        <taxon>Kitasatosporales</taxon>
        <taxon>Streptomycetaceae</taxon>
        <taxon>Streptomyces</taxon>
    </lineage>
</organism>
<proteinExistence type="predicted"/>
<sequence>AGTAAWVCTRAETWRGEGARVLAQFRTPGGPVGAVAAKAEDVPACGARAPHVLAGVLWKSEAGTWYLLAAGSRDVTSLEATGGVSGSAQGNLLTVEAEQGARADLKGTLKGGKPVEGLG</sequence>
<comment type="caution">
    <text evidence="1">The sequence shown here is derived from an EMBL/GenBank/DDBJ whole genome shotgun (WGS) entry which is preliminary data.</text>
</comment>
<dbReference type="AlphaFoldDB" id="A0A6G3QQF8"/>
<gene>
    <name evidence="1" type="ORF">G3I53_04985</name>
</gene>
<protein>
    <submittedName>
        <fullName evidence="1">Uncharacterized protein</fullName>
    </submittedName>
</protein>